<feature type="compositionally biased region" description="Low complexity" evidence="4">
    <location>
        <begin position="39"/>
        <end position="50"/>
    </location>
</feature>
<gene>
    <name evidence="5" type="ORF">AJ80_00988</name>
</gene>
<evidence type="ECO:0000313" key="5">
    <source>
        <dbReference type="EMBL" id="PGH27278.1"/>
    </source>
</evidence>
<evidence type="ECO:0000256" key="1">
    <source>
        <dbReference type="ARBA" id="ARBA00022574"/>
    </source>
</evidence>
<dbReference type="AlphaFoldDB" id="A0A2B7Z2C3"/>
<protein>
    <submittedName>
        <fullName evidence="5">Uncharacterized protein</fullName>
    </submittedName>
</protein>
<accession>A0A2B7Z2C3</accession>
<dbReference type="EMBL" id="PDNA01000008">
    <property type="protein sequence ID" value="PGH27278.1"/>
    <property type="molecule type" value="Genomic_DNA"/>
</dbReference>
<name>A0A2B7Z2C3_POLH7</name>
<keyword evidence="2" id="KW-0677">Repeat</keyword>
<dbReference type="Proteomes" id="UP000224634">
    <property type="component" value="Unassembled WGS sequence"/>
</dbReference>
<comment type="caution">
    <text evidence="5">The sequence shown here is derived from an EMBL/GenBank/DDBJ whole genome shotgun (WGS) entry which is preliminary data.</text>
</comment>
<dbReference type="PANTHER" id="PTHR19918">
    <property type="entry name" value="CELL DIVISION CYCLE 20 CDC20 FIZZY -RELATED"/>
    <property type="match status" value="1"/>
</dbReference>
<reference evidence="5 6" key="1">
    <citation type="submission" date="2017-10" db="EMBL/GenBank/DDBJ databases">
        <title>Comparative genomics in systemic dimorphic fungi from Ajellomycetaceae.</title>
        <authorList>
            <person name="Munoz J.F."/>
            <person name="Mcewen J.G."/>
            <person name="Clay O.K."/>
            <person name="Cuomo C.A."/>
        </authorList>
    </citation>
    <scope>NUCLEOTIDE SEQUENCE [LARGE SCALE GENOMIC DNA]</scope>
    <source>
        <strain evidence="5 6">UAMH7299</strain>
    </source>
</reference>
<dbReference type="OrthoDB" id="10263272at2759"/>
<dbReference type="InterPro" id="IPR001680">
    <property type="entry name" value="WD40_rpt"/>
</dbReference>
<evidence type="ECO:0000256" key="2">
    <source>
        <dbReference type="ARBA" id="ARBA00022737"/>
    </source>
</evidence>
<feature type="repeat" description="WD" evidence="3">
    <location>
        <begin position="524"/>
        <end position="557"/>
    </location>
</feature>
<feature type="compositionally biased region" description="Low complexity" evidence="4">
    <location>
        <begin position="778"/>
        <end position="790"/>
    </location>
</feature>
<dbReference type="InterPro" id="IPR036322">
    <property type="entry name" value="WD40_repeat_dom_sf"/>
</dbReference>
<organism evidence="5 6">
    <name type="scientific">Polytolypa hystricis (strain UAMH7299)</name>
    <dbReference type="NCBI Taxonomy" id="1447883"/>
    <lineage>
        <taxon>Eukaryota</taxon>
        <taxon>Fungi</taxon>
        <taxon>Dikarya</taxon>
        <taxon>Ascomycota</taxon>
        <taxon>Pezizomycotina</taxon>
        <taxon>Eurotiomycetes</taxon>
        <taxon>Eurotiomycetidae</taxon>
        <taxon>Onygenales</taxon>
        <taxon>Onygenales incertae sedis</taxon>
        <taxon>Polytolypa</taxon>
    </lineage>
</organism>
<dbReference type="InterPro" id="IPR033010">
    <property type="entry name" value="Cdc20/Fizzy"/>
</dbReference>
<feature type="region of interest" description="Disordered" evidence="4">
    <location>
        <begin position="106"/>
        <end position="130"/>
    </location>
</feature>
<dbReference type="GO" id="GO:1905786">
    <property type="term" value="P:positive regulation of anaphase-promoting complex-dependent catabolic process"/>
    <property type="evidence" value="ECO:0007669"/>
    <property type="project" value="TreeGrafter"/>
</dbReference>
<evidence type="ECO:0000313" key="6">
    <source>
        <dbReference type="Proteomes" id="UP000224634"/>
    </source>
</evidence>
<dbReference type="SUPFAM" id="SSF50978">
    <property type="entry name" value="WD40 repeat-like"/>
    <property type="match status" value="1"/>
</dbReference>
<dbReference type="Pfam" id="PF00400">
    <property type="entry name" value="WD40"/>
    <property type="match status" value="1"/>
</dbReference>
<dbReference type="PANTHER" id="PTHR19918:SF5">
    <property type="entry name" value="MEIOSIS-SPECIFIC APC_C ACTIVATOR PROTEIN AMA1"/>
    <property type="match status" value="1"/>
</dbReference>
<feature type="region of interest" description="Disordered" evidence="4">
    <location>
        <begin position="774"/>
        <end position="808"/>
    </location>
</feature>
<dbReference type="InterPro" id="IPR015943">
    <property type="entry name" value="WD40/YVTN_repeat-like_dom_sf"/>
</dbReference>
<dbReference type="STRING" id="1447883.A0A2B7Z2C3"/>
<keyword evidence="6" id="KW-1185">Reference proteome</keyword>
<feature type="compositionally biased region" description="Basic and acidic residues" evidence="4">
    <location>
        <begin position="164"/>
        <end position="173"/>
    </location>
</feature>
<dbReference type="GO" id="GO:1990757">
    <property type="term" value="F:ubiquitin ligase activator activity"/>
    <property type="evidence" value="ECO:0007669"/>
    <property type="project" value="TreeGrafter"/>
</dbReference>
<dbReference type="GO" id="GO:0031145">
    <property type="term" value="P:anaphase-promoting complex-dependent catabolic process"/>
    <property type="evidence" value="ECO:0007669"/>
    <property type="project" value="TreeGrafter"/>
</dbReference>
<sequence length="906" mass="98523">MAAMLSRCRSMEDLRSSTESLSISLSHSLHIHSDDCRSSDGPSSPSSSSDRSTESEDADFQFSPSQTLESVTSPESTPSGRLFQSPTFSAGKVVVSRGAILDQSSTRQLFQHRSRKHSIAKPPPVYFRPQNSVDRFIPARTPDDSTTVPFRLGKIPQLLSPDEQLVRRRDPRADPFTSSSPVRSPVPLRRNGAEPRTTPHYLPRQLGDIAYELQHSSVVNEGSRRISAGAVWNVGGPSTAAGGPTRGPLAGIPDGHGGLLASGTSAPMYHAKFFAGENTAKNLQRHESRLALALDIDQAARVLNIGYPRSNLDLTSAEFTDAGLSPITWKDCSWTRNTDDSCSKKTRILTQEPVPSTPFRVLDAPLLRDDFYCSTLAYCCTSHLLAVGLGNRVYLWSEKLGVQYPPLSVYQSSNYVTSLSFSSQEGGHSILAVARQGGQVSLWSTFDADVRFEVRHPHAVSYVAFKQVTTHRKSEHVPGSFVEVEQLAVGDDIGNVWLYVVEWTSPIARARLSWDGTMVLLAKISAHTQQICGLVWSPDGGHLATGGNDNACLLFDIGHILGETDLERQHGQRPSPSPTSPSHRGLVSSVTAASRVAQEPQRGRRRELTHRAPLIRSDSPSMIFPGSIDRRSRSVVTESTRPLYIPPNRHKHRFRHFAAVKAIAFAPWQPSLLATGGGSNDRCIRFFHTPSGACLATINVYAQVTSLIWSKTRREIAATFGYAQPEHPFRIAVFAWPSCQQVVAIPWGVNPDGSPDSDSNVECGRALWAIGYPGGPNESSSSESTAEQQATPPPPSTTPEAAPGSPVLRETGSILSFSTDSDVEDIATRARSMARPPVPHKEGGTWWSRTAEEGCIIVASSDECVKFHEVWSGARKSTSSSSGLFGGSAILESIEGIEKEGKEIIR</sequence>
<proteinExistence type="predicted"/>
<dbReference type="SMART" id="SM00320">
    <property type="entry name" value="WD40"/>
    <property type="match status" value="4"/>
</dbReference>
<evidence type="ECO:0000256" key="4">
    <source>
        <dbReference type="SAM" id="MobiDB-lite"/>
    </source>
</evidence>
<dbReference type="PROSITE" id="PS50294">
    <property type="entry name" value="WD_REPEATS_REGION"/>
    <property type="match status" value="1"/>
</dbReference>
<dbReference type="Gene3D" id="2.130.10.10">
    <property type="entry name" value="YVTN repeat-like/Quinoprotein amine dehydrogenase"/>
    <property type="match status" value="2"/>
</dbReference>
<feature type="compositionally biased region" description="Basic residues" evidence="4">
    <location>
        <begin position="110"/>
        <end position="119"/>
    </location>
</feature>
<dbReference type="GO" id="GO:0010997">
    <property type="term" value="F:anaphase-promoting complex binding"/>
    <property type="evidence" value="ECO:0007669"/>
    <property type="project" value="InterPro"/>
</dbReference>
<feature type="region of interest" description="Disordered" evidence="4">
    <location>
        <begin position="31"/>
        <end position="85"/>
    </location>
</feature>
<dbReference type="GO" id="GO:0005680">
    <property type="term" value="C:anaphase-promoting complex"/>
    <property type="evidence" value="ECO:0007669"/>
    <property type="project" value="TreeGrafter"/>
</dbReference>
<dbReference type="PROSITE" id="PS50082">
    <property type="entry name" value="WD_REPEATS_2"/>
    <property type="match status" value="1"/>
</dbReference>
<evidence type="ECO:0000256" key="3">
    <source>
        <dbReference type="PROSITE-ProRule" id="PRU00221"/>
    </source>
</evidence>
<feature type="region of interest" description="Disordered" evidence="4">
    <location>
        <begin position="161"/>
        <end position="201"/>
    </location>
</feature>
<feature type="region of interest" description="Disordered" evidence="4">
    <location>
        <begin position="567"/>
        <end position="612"/>
    </location>
</feature>
<feature type="compositionally biased region" description="Polar residues" evidence="4">
    <location>
        <begin position="62"/>
        <end position="85"/>
    </location>
</feature>
<feature type="compositionally biased region" description="Low complexity" evidence="4">
    <location>
        <begin position="178"/>
        <end position="190"/>
    </location>
</feature>
<keyword evidence="1 3" id="KW-0853">WD repeat</keyword>